<dbReference type="NCBIfam" id="TIGR00756">
    <property type="entry name" value="PPR"/>
    <property type="match status" value="4"/>
</dbReference>
<dbReference type="Gene3D" id="1.25.40.10">
    <property type="entry name" value="Tetratricopeptide repeat domain"/>
    <property type="match status" value="3"/>
</dbReference>
<organism evidence="4 5">
    <name type="scientific">Striga hermonthica</name>
    <name type="common">Purple witchweed</name>
    <name type="synonym">Buchnera hermonthica</name>
    <dbReference type="NCBI Taxonomy" id="68872"/>
    <lineage>
        <taxon>Eukaryota</taxon>
        <taxon>Viridiplantae</taxon>
        <taxon>Streptophyta</taxon>
        <taxon>Embryophyta</taxon>
        <taxon>Tracheophyta</taxon>
        <taxon>Spermatophyta</taxon>
        <taxon>Magnoliopsida</taxon>
        <taxon>eudicotyledons</taxon>
        <taxon>Gunneridae</taxon>
        <taxon>Pentapetalae</taxon>
        <taxon>asterids</taxon>
        <taxon>lamiids</taxon>
        <taxon>Lamiales</taxon>
        <taxon>Orobanchaceae</taxon>
        <taxon>Buchnereae</taxon>
        <taxon>Striga</taxon>
    </lineage>
</organism>
<proteinExistence type="predicted"/>
<dbReference type="InterPro" id="IPR011990">
    <property type="entry name" value="TPR-like_helical_dom_sf"/>
</dbReference>
<accession>A0A9N7MU83</accession>
<gene>
    <name evidence="4" type="ORF">SHERM_13766</name>
</gene>
<evidence type="ECO:0000313" key="4">
    <source>
        <dbReference type="EMBL" id="CAA0813207.1"/>
    </source>
</evidence>
<feature type="repeat" description="PPR" evidence="2">
    <location>
        <begin position="121"/>
        <end position="155"/>
    </location>
</feature>
<feature type="repeat" description="PPR" evidence="2">
    <location>
        <begin position="156"/>
        <end position="190"/>
    </location>
</feature>
<dbReference type="PANTHER" id="PTHR47932:SF41">
    <property type="entry name" value="LARGE RIBOSOMAL SUBUNIT PROTEIN ML102 (RPPR5)"/>
    <property type="match status" value="1"/>
</dbReference>
<dbReference type="InterPro" id="IPR002885">
    <property type="entry name" value="PPR_rpt"/>
</dbReference>
<dbReference type="PROSITE" id="PS51375">
    <property type="entry name" value="PPR"/>
    <property type="match status" value="4"/>
</dbReference>
<dbReference type="SUPFAM" id="SSF81901">
    <property type="entry name" value="HCP-like"/>
    <property type="match status" value="1"/>
</dbReference>
<keyword evidence="5" id="KW-1185">Reference proteome</keyword>
<dbReference type="Proteomes" id="UP001153555">
    <property type="component" value="Unassembled WGS sequence"/>
</dbReference>
<evidence type="ECO:0000256" key="3">
    <source>
        <dbReference type="SAM" id="MobiDB-lite"/>
    </source>
</evidence>
<dbReference type="AlphaFoldDB" id="A0A9N7MU83"/>
<dbReference type="Pfam" id="PF01535">
    <property type="entry name" value="PPR"/>
    <property type="match status" value="5"/>
</dbReference>
<dbReference type="PANTHER" id="PTHR47932">
    <property type="entry name" value="ATPASE EXPRESSION PROTEIN 3"/>
    <property type="match status" value="1"/>
</dbReference>
<protein>
    <submittedName>
        <fullName evidence="4">Pentatricopeptide repeat-containing protein</fullName>
    </submittedName>
</protein>
<evidence type="ECO:0000256" key="2">
    <source>
        <dbReference type="PROSITE-ProRule" id="PRU00708"/>
    </source>
</evidence>
<evidence type="ECO:0000256" key="1">
    <source>
        <dbReference type="ARBA" id="ARBA00022737"/>
    </source>
</evidence>
<dbReference type="GO" id="GO:0003729">
    <property type="term" value="F:mRNA binding"/>
    <property type="evidence" value="ECO:0007669"/>
    <property type="project" value="TreeGrafter"/>
</dbReference>
<sequence>MIKLSVPTQAGHYGVLIENFCKAGEYDRAVKLLDKLIEKDIILRPQSTLRLEPSAYNPLIDYLCKNGQASKAETLMRQLMKLGVQDSAAMNTLVIGHSHEGSPESAFEFLKIMLRRNISIEKTTYDSLVHSYLKKNDRAEAKIVLDSMVESGHLPDSSLYRSVIDSLFEDGRVQTASRVMKMMLEKGVTDHQDLIFKVLEALFMRGHVEEALGRIELLMQSGVVPDFDRILSVLCEKGKTIAALKLLYYGLEREYSVQVSTYEKVLDALLAAGKTLNAYSILCKNMEKGGVSDWSSCKDLIKSLNKEGQLKQADILSRMITGKDNDKPVRSKKGDKKKGAMAC</sequence>
<name>A0A9N7MU83_STRHE</name>
<reference evidence="4" key="1">
    <citation type="submission" date="2019-12" db="EMBL/GenBank/DDBJ databases">
        <authorList>
            <person name="Scholes J."/>
        </authorList>
    </citation>
    <scope>NUCLEOTIDE SEQUENCE</scope>
</reference>
<evidence type="ECO:0000313" key="5">
    <source>
        <dbReference type="Proteomes" id="UP001153555"/>
    </source>
</evidence>
<comment type="caution">
    <text evidence="4">The sequence shown here is derived from an EMBL/GenBank/DDBJ whole genome shotgun (WGS) entry which is preliminary data.</text>
</comment>
<feature type="repeat" description="PPR" evidence="2">
    <location>
        <begin position="52"/>
        <end position="86"/>
    </location>
</feature>
<dbReference type="EMBL" id="CACSLK010011299">
    <property type="protein sequence ID" value="CAA0813207.1"/>
    <property type="molecule type" value="Genomic_DNA"/>
</dbReference>
<feature type="region of interest" description="Disordered" evidence="3">
    <location>
        <begin position="323"/>
        <end position="343"/>
    </location>
</feature>
<keyword evidence="1" id="KW-0677">Repeat</keyword>
<feature type="repeat" description="PPR" evidence="2">
    <location>
        <begin position="9"/>
        <end position="43"/>
    </location>
</feature>
<dbReference type="OrthoDB" id="185373at2759"/>